<sequence>MENSKTNQQRRVSLTPSSMAKTLWSTESPTRDLRSSDDYKTVNVQVVLRCRPLSEDEIKTRTPLVISCDEIKQEVTAIQNTGNKQKIDKTFVFDKVFAPTSQQKDLYDNVVARVVNEVLEGYSWTIFAYGQTGTGKTYTMEGEARKEKNGQLHKNAGVIPRAVQQIFDILENQKADYTMKVTFLELYNEEITDLLAPEEGSNFLNDKPKKPLILMEDGKGAVFVRGLEEEIVCSADEIYAILHKGSAKKHTADTLLNKQSNRSHSIFSITVQIKESSSDGSELIRCGKLNLVDLAGSENILRSGAREERAREAGEINKSLLTLGRVINALAENSVHKRLSALLIMRFVLKVSRTDQRSVKSLTDNAFPQKLFRIIVGGNNVVTLSVSFYVPQELLTARAKNDIYASQENQHNEEANRKELMELQELYNYQQQLTIDLKDKLENTQKELTITRQSLSNLEDQYRQTKDMHNDKETMISNILCSGKALTERALELRSDLEGAASDVTTLLARIEHKNSLEDKNRHHIQNFYSQLAQQLQELDKAVSASVIHQEQNWKAIQNDTQSFLTSKTTAMDELLKQIQIQQDLYASGVNRLDDSAEELYKKSRLALSGLSSELSTHFSCIIDLVKKSSSEADTMNNGLKTNLNNLGSRIHEFLLQQQEIQASIDDILESACKRTDNLNQETSNVQDLTADAEEKWTNYISRTESNYVENSAGLEAGKCTLEEGLQCCITKSTEVTEQWRASEESLLHLIKQNVESVDSFIKNGTEDNEKIRILFSSVASSVLEETNDARKNILLSVEYPLRLDHEASDNIDLLSARCLEDLKDMNGIHSGKVVEISRIARKSLLDDYLVDASSCLSTGKRNLNFPSKEYIESFINASFGDSLESSQPDVITSQSHVDVDTE</sequence>
<reference evidence="13 14" key="1">
    <citation type="journal article" date="2021" name="Comput. Struct. Biotechnol. J.">
        <title>De novo genome assembly of the potent medicinal plant Rehmannia glutinosa using nanopore technology.</title>
        <authorList>
            <person name="Ma L."/>
            <person name="Dong C."/>
            <person name="Song C."/>
            <person name="Wang X."/>
            <person name="Zheng X."/>
            <person name="Niu Y."/>
            <person name="Chen S."/>
            <person name="Feng W."/>
        </authorList>
    </citation>
    <scope>NUCLEOTIDE SEQUENCE [LARGE SCALE GENOMIC DNA]</scope>
    <source>
        <strain evidence="13">DH-2019</strain>
    </source>
</reference>
<dbReference type="InterPro" id="IPR027417">
    <property type="entry name" value="P-loop_NTPase"/>
</dbReference>
<feature type="compositionally biased region" description="Polar residues" evidence="11">
    <location>
        <begin position="884"/>
        <end position="897"/>
    </location>
</feature>
<keyword evidence="4 8" id="KW-0547">Nucleotide-binding</keyword>
<dbReference type="InterPro" id="IPR036961">
    <property type="entry name" value="Kinesin_motor_dom_sf"/>
</dbReference>
<feature type="binding site" evidence="8">
    <location>
        <begin position="130"/>
        <end position="137"/>
    </location>
    <ligand>
        <name>ATP</name>
        <dbReference type="ChEBI" id="CHEBI:30616"/>
    </ligand>
</feature>
<evidence type="ECO:0000256" key="10">
    <source>
        <dbReference type="SAM" id="Coils"/>
    </source>
</evidence>
<evidence type="ECO:0000256" key="6">
    <source>
        <dbReference type="ARBA" id="ARBA00023175"/>
    </source>
</evidence>
<feature type="region of interest" description="Disordered" evidence="11">
    <location>
        <begin position="884"/>
        <end position="903"/>
    </location>
</feature>
<keyword evidence="3 9" id="KW-0493">Microtubule</keyword>
<evidence type="ECO:0000256" key="7">
    <source>
        <dbReference type="ARBA" id="ARBA00023212"/>
    </source>
</evidence>
<dbReference type="PROSITE" id="PS00411">
    <property type="entry name" value="KINESIN_MOTOR_1"/>
    <property type="match status" value="1"/>
</dbReference>
<keyword evidence="2" id="KW-0963">Cytoplasm</keyword>
<dbReference type="EMBL" id="JABTTQ020002064">
    <property type="protein sequence ID" value="KAK6126050.1"/>
    <property type="molecule type" value="Genomic_DNA"/>
</dbReference>
<comment type="similarity">
    <text evidence="8 9">Belongs to the TRAFAC class myosin-kinesin ATPase superfamily. Kinesin family.</text>
</comment>
<feature type="coiled-coil region" evidence="10">
    <location>
        <begin position="404"/>
        <end position="475"/>
    </location>
</feature>
<dbReference type="Proteomes" id="UP001318860">
    <property type="component" value="Unassembled WGS sequence"/>
</dbReference>
<protein>
    <recommendedName>
        <fullName evidence="9">Kinesin-like protein</fullName>
    </recommendedName>
</protein>
<dbReference type="PRINTS" id="PR00380">
    <property type="entry name" value="KINESINHEAVY"/>
</dbReference>
<comment type="subcellular location">
    <subcellularLocation>
        <location evidence="1">Cytoplasm</location>
        <location evidence="1">Cytoskeleton</location>
    </subcellularLocation>
</comment>
<keyword evidence="5 8" id="KW-0067">ATP-binding</keyword>
<evidence type="ECO:0000313" key="14">
    <source>
        <dbReference type="Proteomes" id="UP001318860"/>
    </source>
</evidence>
<feature type="region of interest" description="Disordered" evidence="11">
    <location>
        <begin position="1"/>
        <end position="35"/>
    </location>
</feature>
<name>A0ABR0UTM1_REHGL</name>
<keyword evidence="7" id="KW-0206">Cytoskeleton</keyword>
<evidence type="ECO:0000256" key="5">
    <source>
        <dbReference type="ARBA" id="ARBA00022840"/>
    </source>
</evidence>
<dbReference type="Gene3D" id="3.40.850.10">
    <property type="entry name" value="Kinesin motor domain"/>
    <property type="match status" value="1"/>
</dbReference>
<keyword evidence="14" id="KW-1185">Reference proteome</keyword>
<keyword evidence="6 8" id="KW-0505">Motor protein</keyword>
<proteinExistence type="inferred from homology"/>
<dbReference type="SUPFAM" id="SSF52540">
    <property type="entry name" value="P-loop containing nucleoside triphosphate hydrolases"/>
    <property type="match status" value="1"/>
</dbReference>
<dbReference type="InterPro" id="IPR047149">
    <property type="entry name" value="KIF11-like"/>
</dbReference>
<feature type="domain" description="Kinesin motor" evidence="12">
    <location>
        <begin position="43"/>
        <end position="334"/>
    </location>
</feature>
<evidence type="ECO:0000256" key="2">
    <source>
        <dbReference type="ARBA" id="ARBA00022490"/>
    </source>
</evidence>
<evidence type="ECO:0000313" key="13">
    <source>
        <dbReference type="EMBL" id="KAK6126050.1"/>
    </source>
</evidence>
<evidence type="ECO:0000256" key="9">
    <source>
        <dbReference type="RuleBase" id="RU000394"/>
    </source>
</evidence>
<gene>
    <name evidence="13" type="ORF">DH2020_040164</name>
</gene>
<dbReference type="PANTHER" id="PTHR47970">
    <property type="entry name" value="KINESIN-LIKE PROTEIN KIF11"/>
    <property type="match status" value="1"/>
</dbReference>
<evidence type="ECO:0000259" key="12">
    <source>
        <dbReference type="PROSITE" id="PS50067"/>
    </source>
</evidence>
<evidence type="ECO:0000256" key="4">
    <source>
        <dbReference type="ARBA" id="ARBA00022741"/>
    </source>
</evidence>
<feature type="compositionally biased region" description="Polar residues" evidence="11">
    <location>
        <begin position="1"/>
        <end position="28"/>
    </location>
</feature>
<dbReference type="Pfam" id="PF00225">
    <property type="entry name" value="Kinesin"/>
    <property type="match status" value="1"/>
</dbReference>
<keyword evidence="10" id="KW-0175">Coiled coil</keyword>
<evidence type="ECO:0000256" key="3">
    <source>
        <dbReference type="ARBA" id="ARBA00022701"/>
    </source>
</evidence>
<evidence type="ECO:0000256" key="8">
    <source>
        <dbReference type="PROSITE-ProRule" id="PRU00283"/>
    </source>
</evidence>
<dbReference type="SMART" id="SM00129">
    <property type="entry name" value="KISc"/>
    <property type="match status" value="1"/>
</dbReference>
<evidence type="ECO:0000256" key="1">
    <source>
        <dbReference type="ARBA" id="ARBA00004245"/>
    </source>
</evidence>
<comment type="caution">
    <text evidence="13">The sequence shown here is derived from an EMBL/GenBank/DDBJ whole genome shotgun (WGS) entry which is preliminary data.</text>
</comment>
<dbReference type="PROSITE" id="PS50067">
    <property type="entry name" value="KINESIN_MOTOR_2"/>
    <property type="match status" value="1"/>
</dbReference>
<dbReference type="InterPro" id="IPR019821">
    <property type="entry name" value="Kinesin_motor_CS"/>
</dbReference>
<evidence type="ECO:0000256" key="11">
    <source>
        <dbReference type="SAM" id="MobiDB-lite"/>
    </source>
</evidence>
<organism evidence="13 14">
    <name type="scientific">Rehmannia glutinosa</name>
    <name type="common">Chinese foxglove</name>
    <dbReference type="NCBI Taxonomy" id="99300"/>
    <lineage>
        <taxon>Eukaryota</taxon>
        <taxon>Viridiplantae</taxon>
        <taxon>Streptophyta</taxon>
        <taxon>Embryophyta</taxon>
        <taxon>Tracheophyta</taxon>
        <taxon>Spermatophyta</taxon>
        <taxon>Magnoliopsida</taxon>
        <taxon>eudicotyledons</taxon>
        <taxon>Gunneridae</taxon>
        <taxon>Pentapetalae</taxon>
        <taxon>asterids</taxon>
        <taxon>lamiids</taxon>
        <taxon>Lamiales</taxon>
        <taxon>Orobanchaceae</taxon>
        <taxon>Rehmannieae</taxon>
        <taxon>Rehmannia</taxon>
    </lineage>
</organism>
<accession>A0ABR0UTM1</accession>
<dbReference type="PANTHER" id="PTHR47970:SF14">
    <property type="entry name" value="125 KDA KINESIN-RELATED PROTEIN-LIKE ISOFORM X1"/>
    <property type="match status" value="1"/>
</dbReference>
<dbReference type="InterPro" id="IPR001752">
    <property type="entry name" value="Kinesin_motor_dom"/>
</dbReference>